<dbReference type="PANTHER" id="PTHR14269:SF62">
    <property type="entry name" value="CDP-DIACYLGLYCEROL--GLYCEROL-3-PHOSPHATE 3-PHOSPHATIDYLTRANSFERASE 1, CHLOROPLASTIC"/>
    <property type="match status" value="1"/>
</dbReference>
<evidence type="ECO:0000256" key="8">
    <source>
        <dbReference type="ARBA" id="ARBA00023136"/>
    </source>
</evidence>
<feature type="transmembrane region" description="Helical" evidence="11">
    <location>
        <begin position="139"/>
        <end position="164"/>
    </location>
</feature>
<evidence type="ECO:0000256" key="3">
    <source>
        <dbReference type="ARBA" id="ARBA00022516"/>
    </source>
</evidence>
<name>A0A645DUS4_9ZZZZ</name>
<comment type="subcellular location">
    <subcellularLocation>
        <location evidence="1">Membrane</location>
        <topology evidence="1">Multi-pass membrane protein</topology>
    </subcellularLocation>
</comment>
<evidence type="ECO:0000313" key="12">
    <source>
        <dbReference type="EMBL" id="MPM93137.1"/>
    </source>
</evidence>
<evidence type="ECO:0000256" key="5">
    <source>
        <dbReference type="ARBA" id="ARBA00022692"/>
    </source>
</evidence>
<keyword evidence="7" id="KW-0443">Lipid metabolism</keyword>
<evidence type="ECO:0000256" key="11">
    <source>
        <dbReference type="SAM" id="Phobius"/>
    </source>
</evidence>
<dbReference type="Pfam" id="PF01066">
    <property type="entry name" value="CDP-OH_P_transf"/>
    <property type="match status" value="1"/>
</dbReference>
<evidence type="ECO:0000256" key="2">
    <source>
        <dbReference type="ARBA" id="ARBA00010441"/>
    </source>
</evidence>
<comment type="caution">
    <text evidence="12">The sequence shown here is derived from an EMBL/GenBank/DDBJ whole genome shotgun (WGS) entry which is preliminary data.</text>
</comment>
<evidence type="ECO:0000256" key="7">
    <source>
        <dbReference type="ARBA" id="ARBA00023098"/>
    </source>
</evidence>
<keyword evidence="6 11" id="KW-1133">Transmembrane helix</keyword>
<keyword evidence="9" id="KW-0594">Phospholipid biosynthesis</keyword>
<accession>A0A645DUS4</accession>
<proteinExistence type="inferred from homology"/>
<dbReference type="InterPro" id="IPR048254">
    <property type="entry name" value="CDP_ALCOHOL_P_TRANSF_CS"/>
</dbReference>
<evidence type="ECO:0000256" key="1">
    <source>
        <dbReference type="ARBA" id="ARBA00004141"/>
    </source>
</evidence>
<dbReference type="GO" id="GO:0046474">
    <property type="term" value="P:glycerophospholipid biosynthetic process"/>
    <property type="evidence" value="ECO:0007669"/>
    <property type="project" value="TreeGrafter"/>
</dbReference>
<dbReference type="AlphaFoldDB" id="A0A645DUS4"/>
<protein>
    <submittedName>
        <fullName evidence="12">Putative CDP-diacylglycerol--glycerol-3-phosphate 3-phosphatidyl-transferase 1</fullName>
        <ecNumber evidence="12">2.7.8.5</ecNumber>
    </submittedName>
</protein>
<reference evidence="12" key="1">
    <citation type="submission" date="2019-08" db="EMBL/GenBank/DDBJ databases">
        <authorList>
            <person name="Kucharzyk K."/>
            <person name="Murdoch R.W."/>
            <person name="Higgins S."/>
            <person name="Loffler F."/>
        </authorList>
    </citation>
    <scope>NUCLEOTIDE SEQUENCE</scope>
</reference>
<evidence type="ECO:0000256" key="10">
    <source>
        <dbReference type="ARBA" id="ARBA00023264"/>
    </source>
</evidence>
<evidence type="ECO:0000256" key="4">
    <source>
        <dbReference type="ARBA" id="ARBA00022679"/>
    </source>
</evidence>
<dbReference type="PIRSF" id="PIRSF000847">
    <property type="entry name" value="Phos_ph_gly_syn"/>
    <property type="match status" value="1"/>
</dbReference>
<dbReference type="InterPro" id="IPR004570">
    <property type="entry name" value="Phosphatidylglycerol_P_synth"/>
</dbReference>
<keyword evidence="8 11" id="KW-0472">Membrane</keyword>
<gene>
    <name evidence="12" type="primary">pgsA1_3</name>
    <name evidence="12" type="ORF">SDC9_140273</name>
</gene>
<dbReference type="GO" id="GO:0016020">
    <property type="term" value="C:membrane"/>
    <property type="evidence" value="ECO:0007669"/>
    <property type="project" value="UniProtKB-SubCell"/>
</dbReference>
<evidence type="ECO:0000256" key="6">
    <source>
        <dbReference type="ARBA" id="ARBA00022989"/>
    </source>
</evidence>
<keyword evidence="10" id="KW-1208">Phospholipid metabolism</keyword>
<dbReference type="InterPro" id="IPR000462">
    <property type="entry name" value="CDP-OH_P_trans"/>
</dbReference>
<dbReference type="InterPro" id="IPR050324">
    <property type="entry name" value="CDP-alcohol_PTase-I"/>
</dbReference>
<dbReference type="Gene3D" id="1.20.120.1760">
    <property type="match status" value="1"/>
</dbReference>
<organism evidence="12">
    <name type="scientific">bioreactor metagenome</name>
    <dbReference type="NCBI Taxonomy" id="1076179"/>
    <lineage>
        <taxon>unclassified sequences</taxon>
        <taxon>metagenomes</taxon>
        <taxon>ecological metagenomes</taxon>
    </lineage>
</organism>
<keyword evidence="5 11" id="KW-0812">Transmembrane</keyword>
<keyword evidence="3" id="KW-0444">Lipid biosynthesis</keyword>
<keyword evidence="4 12" id="KW-0808">Transferase</keyword>
<evidence type="ECO:0000256" key="9">
    <source>
        <dbReference type="ARBA" id="ARBA00023209"/>
    </source>
</evidence>
<dbReference type="EC" id="2.7.8.5" evidence="12"/>
<comment type="similarity">
    <text evidence="2">Belongs to the CDP-alcohol phosphatidyltransferase class-I family.</text>
</comment>
<dbReference type="PROSITE" id="PS00379">
    <property type="entry name" value="CDP_ALCOHOL_P_TRANSF"/>
    <property type="match status" value="1"/>
</dbReference>
<sequence length="209" mass="22798">MNGSDSGDVSVAADRPLVSNRVWTIPNVLSFLRLLGVPFFLALILLEHDVAAVVLLALASLTDLLDGRIARRFNQVSKLGEMLDPAADRLYIFATVLGLAVRGIIPWWLLVVLVGRDVTMAALLPALKSRGFTSLPVNFIGKAATFCLLYALPLILLGAGPWVISPAASIIGWAFAIWGAFLYWWAGLMYIWQTQQILRSVPPVKTRAS</sequence>
<dbReference type="PANTHER" id="PTHR14269">
    <property type="entry name" value="CDP-DIACYLGLYCEROL--GLYCEROL-3-PHOSPHATE 3-PHOSPHATIDYLTRANSFERASE-RELATED"/>
    <property type="match status" value="1"/>
</dbReference>
<feature type="transmembrane region" description="Helical" evidence="11">
    <location>
        <begin position="170"/>
        <end position="192"/>
    </location>
</feature>
<dbReference type="GO" id="GO:0008444">
    <property type="term" value="F:CDP-diacylglycerol-glycerol-3-phosphate 3-phosphatidyltransferase activity"/>
    <property type="evidence" value="ECO:0007669"/>
    <property type="project" value="UniProtKB-EC"/>
</dbReference>
<dbReference type="InterPro" id="IPR043130">
    <property type="entry name" value="CDP-OH_PTrfase_TM_dom"/>
</dbReference>
<dbReference type="EMBL" id="VSSQ01039982">
    <property type="protein sequence ID" value="MPM93137.1"/>
    <property type="molecule type" value="Genomic_DNA"/>
</dbReference>